<dbReference type="RefSeq" id="WP_147803491.1">
    <property type="nucleotide sequence ID" value="NZ_CP144914.1"/>
</dbReference>
<dbReference type="AlphaFoldDB" id="A0A5C7F5D2"/>
<dbReference type="InterPro" id="IPR047793">
    <property type="entry name" value="LiaF_C"/>
</dbReference>
<feature type="domain" description="Cell wall-active antibiotics response LiaF-like C-terminal" evidence="2">
    <location>
        <begin position="126"/>
        <end position="237"/>
    </location>
</feature>
<evidence type="ECO:0000256" key="1">
    <source>
        <dbReference type="SAM" id="Phobius"/>
    </source>
</evidence>
<dbReference type="PIRSF" id="PIRSF031509">
    <property type="entry name" value="Cell_wall_LiaF/YvqF"/>
    <property type="match status" value="1"/>
</dbReference>
<dbReference type="EMBL" id="CP144914">
    <property type="protein sequence ID" value="WWD79200.1"/>
    <property type="molecule type" value="Genomic_DNA"/>
</dbReference>
<keyword evidence="1" id="KW-0472">Membrane</keyword>
<accession>A0A5C7F5D2</accession>
<evidence type="ECO:0000259" key="2">
    <source>
        <dbReference type="Pfam" id="PF09922"/>
    </source>
</evidence>
<keyword evidence="1" id="KW-1133">Transmembrane helix</keyword>
<keyword evidence="4" id="KW-1185">Reference proteome</keyword>
<proteinExistence type="predicted"/>
<dbReference type="KEGG" id="ahal:FTX54_012330"/>
<dbReference type="Proteomes" id="UP000321816">
    <property type="component" value="Chromosome"/>
</dbReference>
<dbReference type="OrthoDB" id="2351415at2"/>
<dbReference type="NCBIfam" id="NF040535">
    <property type="entry name" value="LiaF_C_term"/>
    <property type="match status" value="1"/>
</dbReference>
<dbReference type="GO" id="GO:0016020">
    <property type="term" value="C:membrane"/>
    <property type="evidence" value="ECO:0007669"/>
    <property type="project" value="InterPro"/>
</dbReference>
<sequence>MLRSIPTKRLNTVFVLALLFLVIELLTHGAGMITGVAILVFLAYIGWKQYETSFGKLLCWIGIIGLIIQLLSLFAVQFFIIAVLVLLVLEYRRGKNTPESMEPQTAAAPRPAALLQTEPLFQQRFAGTQATAEEPYQWRDINIQTGVGSKTIDLSNTVIRDTAVVSIRHLLGPVTILVPYDLEVQVSHSAFYGKLNLFEETEEKLLNESVSFQTEGYDEAKSRVKIVTSLLSGDLEVKRV</sequence>
<name>A0A5C7F5D2_9BACI</name>
<feature type="transmembrane region" description="Helical" evidence="1">
    <location>
        <begin position="57"/>
        <end position="89"/>
    </location>
</feature>
<gene>
    <name evidence="3" type="primary">liaF</name>
    <name evidence="3" type="ORF">FTX54_012330</name>
</gene>
<feature type="transmembrane region" description="Helical" evidence="1">
    <location>
        <begin position="12"/>
        <end position="45"/>
    </location>
</feature>
<reference evidence="3 4" key="1">
    <citation type="submission" date="2024-01" db="EMBL/GenBank/DDBJ databases">
        <title>Complete Genome Sequence of Alkalicoccus halolimnae BZ-SZ-XJ29T, a Moderately Halophilic Bacterium Isolated from a Salt Lake.</title>
        <authorList>
            <person name="Zhao B."/>
        </authorList>
    </citation>
    <scope>NUCLEOTIDE SEQUENCE [LARGE SCALE GENOMIC DNA]</scope>
    <source>
        <strain evidence="3 4">BZ-SZ-XJ29</strain>
    </source>
</reference>
<organism evidence="3 4">
    <name type="scientific">Alkalicoccus halolimnae</name>
    <dbReference type="NCBI Taxonomy" id="1667239"/>
    <lineage>
        <taxon>Bacteria</taxon>
        <taxon>Bacillati</taxon>
        <taxon>Bacillota</taxon>
        <taxon>Bacilli</taxon>
        <taxon>Bacillales</taxon>
        <taxon>Bacillaceae</taxon>
        <taxon>Alkalicoccus</taxon>
    </lineage>
</organism>
<evidence type="ECO:0000313" key="3">
    <source>
        <dbReference type="EMBL" id="WWD79200.1"/>
    </source>
</evidence>
<dbReference type="InterPro" id="IPR024425">
    <property type="entry name" value="LiaF-like_C"/>
</dbReference>
<evidence type="ECO:0000313" key="4">
    <source>
        <dbReference type="Proteomes" id="UP000321816"/>
    </source>
</evidence>
<keyword evidence="1" id="KW-0812">Transmembrane</keyword>
<protein>
    <submittedName>
        <fullName evidence="3">Cell wall-active antibiotics response protein LiaF</fullName>
    </submittedName>
</protein>
<dbReference type="Pfam" id="PF09922">
    <property type="entry name" value="LiaF-like_C"/>
    <property type="match status" value="1"/>
</dbReference>
<dbReference type="InterPro" id="IPR016975">
    <property type="entry name" value="Cell_wall_LiaF"/>
</dbReference>